<feature type="transmembrane region" description="Helical" evidence="1">
    <location>
        <begin position="62"/>
        <end position="83"/>
    </location>
</feature>
<dbReference type="InParanoid" id="K0KH25"/>
<organism evidence="3 4">
    <name type="scientific">Wickerhamomyces ciferrii (strain ATCC 14091 / BCRC 22168 / CBS 111 / JCM 3599 / NBRC 0793 / NRRL Y-1031 F-60-10)</name>
    <name type="common">Yeast</name>
    <name type="synonym">Pichia ciferrii</name>
    <dbReference type="NCBI Taxonomy" id="1206466"/>
    <lineage>
        <taxon>Eukaryota</taxon>
        <taxon>Fungi</taxon>
        <taxon>Dikarya</taxon>
        <taxon>Ascomycota</taxon>
        <taxon>Saccharomycotina</taxon>
        <taxon>Saccharomycetes</taxon>
        <taxon>Phaffomycetales</taxon>
        <taxon>Wickerhamomycetaceae</taxon>
        <taxon>Wickerhamomyces</taxon>
    </lineage>
</organism>
<dbReference type="AlphaFoldDB" id="K0KH25"/>
<dbReference type="InterPro" id="IPR006976">
    <property type="entry name" value="VanZ-like"/>
</dbReference>
<keyword evidence="1" id="KW-1133">Transmembrane helix</keyword>
<dbReference type="Pfam" id="PF04892">
    <property type="entry name" value="VanZ"/>
    <property type="match status" value="1"/>
</dbReference>
<feature type="domain" description="VanZ-like" evidence="2">
    <location>
        <begin position="31"/>
        <end position="106"/>
    </location>
</feature>
<evidence type="ECO:0000256" key="1">
    <source>
        <dbReference type="SAM" id="Phobius"/>
    </source>
</evidence>
<dbReference type="eggNOG" id="ENOG502S56A">
    <property type="taxonomic scope" value="Eukaryota"/>
</dbReference>
<evidence type="ECO:0000313" key="3">
    <source>
        <dbReference type="EMBL" id="CCH42266.1"/>
    </source>
</evidence>
<dbReference type="HOGENOM" id="CLU_096870_1_0_1"/>
<dbReference type="NCBIfam" id="NF037970">
    <property type="entry name" value="vanZ_1"/>
    <property type="match status" value="1"/>
</dbReference>
<name>K0KH25_WICCF</name>
<feature type="transmembrane region" description="Helical" evidence="1">
    <location>
        <begin position="34"/>
        <end position="50"/>
    </location>
</feature>
<accession>K0KH25</accession>
<feature type="transmembrane region" description="Helical" evidence="1">
    <location>
        <begin position="89"/>
        <end position="108"/>
    </location>
</feature>
<dbReference type="PANTHER" id="PTHR28008">
    <property type="entry name" value="DOMAIN PROTEIN, PUTATIVE (AFU_ORTHOLOGUE AFUA_3G10980)-RELATED"/>
    <property type="match status" value="1"/>
</dbReference>
<dbReference type="Proteomes" id="UP000009328">
    <property type="component" value="Unassembled WGS sequence"/>
</dbReference>
<keyword evidence="1" id="KW-0812">Transmembrane</keyword>
<comment type="caution">
    <text evidence="3">The sequence shown here is derived from an EMBL/GenBank/DDBJ whole genome shotgun (WGS) entry which is preliminary data.</text>
</comment>
<proteinExistence type="predicted"/>
<evidence type="ECO:0000313" key="4">
    <source>
        <dbReference type="Proteomes" id="UP000009328"/>
    </source>
</evidence>
<reference evidence="3 4" key="1">
    <citation type="journal article" date="2012" name="Eukaryot. Cell">
        <title>Draft genome sequence of Wickerhamomyces ciferrii NRRL Y-1031 F-60-10.</title>
        <authorList>
            <person name="Schneider J."/>
            <person name="Andrea H."/>
            <person name="Blom J."/>
            <person name="Jaenicke S."/>
            <person name="Ruckert C."/>
            <person name="Schorsch C."/>
            <person name="Szczepanowski R."/>
            <person name="Farwick M."/>
            <person name="Goesmann A."/>
            <person name="Puhler A."/>
            <person name="Schaffer S."/>
            <person name="Tauch A."/>
            <person name="Kohler T."/>
            <person name="Brinkrolf K."/>
        </authorList>
    </citation>
    <scope>NUCLEOTIDE SEQUENCE [LARGE SCALE GENOMIC DNA]</scope>
    <source>
        <strain evidence="4">ATCC 14091 / BCRC 22168 / CBS 111 / JCM 3599 / NBRC 0793 / NRRL Y-1031 F-60-10</strain>
    </source>
</reference>
<protein>
    <submittedName>
        <fullName evidence="3">Membrane protein</fullName>
    </submittedName>
</protein>
<keyword evidence="4" id="KW-1185">Reference proteome</keyword>
<keyword evidence="1" id="KW-0472">Membrane</keyword>
<gene>
    <name evidence="3" type="ORF">BN7_1810</name>
</gene>
<dbReference type="EMBL" id="CAIF01000040">
    <property type="protein sequence ID" value="CCH42266.1"/>
    <property type="molecule type" value="Genomic_DNA"/>
</dbReference>
<dbReference type="PANTHER" id="PTHR28008:SF1">
    <property type="entry name" value="DOMAIN PROTEIN, PUTATIVE (AFU_ORTHOLOGUE AFUA_3G10980)-RELATED"/>
    <property type="match status" value="1"/>
</dbReference>
<sequence length="181" mass="20547">MRLRKSVLAGLAVALIIAAYLGFADISLEHDKLVHFFVFFGLTLMFYWLFETSSTRAIRNLTFIICTLAGGIGSEFIQGLLPYRTFDPKDIICNVLGSSLALIFSVIYHKRIVEQRRQQRYEQLRSSIPLDVEDVDFDMDVESGAQSDRSNDLSKFSSREDVTDITLKNIKPEPVDDLSVE</sequence>
<evidence type="ECO:0000259" key="2">
    <source>
        <dbReference type="Pfam" id="PF04892"/>
    </source>
</evidence>